<sequence>MLYQIFYPLMSARPLLRLDQARVERATVITDSEHQFHDSRTNSYAWIQHDASEIIHEVSKRFSILVKMPINNAEQFQLVHYGPGTEYKPHFDAFDKSTEEGRNNWFPGGQRMVTALAYLNDVEDGGATDFPDIHVSVKPNKGDVVVFHNCKDGTSDINPNSLHGGSPVISGEKWAVNLWFRQEAIY</sequence>
<evidence type="ECO:0000313" key="8">
    <source>
        <dbReference type="EMBL" id="AAR05245.1"/>
    </source>
</evidence>
<dbReference type="AlphaFoldDB" id="Q6UCZ5"/>
<keyword evidence="5" id="KW-0560">Oxidoreductase</keyword>
<evidence type="ECO:0000256" key="1">
    <source>
        <dbReference type="ARBA" id="ARBA00001961"/>
    </source>
</evidence>
<reference evidence="8" key="2">
    <citation type="submission" date="2003-08" db="EMBL/GenBank/DDBJ databases">
        <authorList>
            <person name="de la Torre J.R."/>
            <person name="Christianson L.M."/>
            <person name="Beja O."/>
            <person name="Suzuki M.T."/>
            <person name="Karl D.M."/>
            <person name="Heidelberg J.F."/>
            <person name="DeLong E.F."/>
        </authorList>
    </citation>
    <scope>NUCLEOTIDE SEQUENCE</scope>
</reference>
<dbReference type="GO" id="GO:0005506">
    <property type="term" value="F:iron ion binding"/>
    <property type="evidence" value="ECO:0007669"/>
    <property type="project" value="InterPro"/>
</dbReference>
<evidence type="ECO:0000256" key="5">
    <source>
        <dbReference type="ARBA" id="ARBA00023002"/>
    </source>
</evidence>
<evidence type="ECO:0000256" key="2">
    <source>
        <dbReference type="ARBA" id="ARBA00022723"/>
    </source>
</evidence>
<protein>
    <recommendedName>
        <fullName evidence="7">Fe2OG dioxygenase domain-containing protein</fullName>
    </recommendedName>
</protein>
<dbReference type="InterPro" id="IPR044862">
    <property type="entry name" value="Pro_4_hyd_alph_FE2OG_OXY"/>
</dbReference>
<feature type="domain" description="Fe2OG dioxygenase" evidence="7">
    <location>
        <begin position="72"/>
        <end position="182"/>
    </location>
</feature>
<keyword evidence="2" id="KW-0479">Metal-binding</keyword>
<dbReference type="GO" id="GO:0031418">
    <property type="term" value="F:L-ascorbic acid binding"/>
    <property type="evidence" value="ECO:0007669"/>
    <property type="project" value="UniProtKB-KW"/>
</dbReference>
<dbReference type="InterPro" id="IPR045054">
    <property type="entry name" value="P4HA-like"/>
</dbReference>
<name>Q6UCZ5_9PROT</name>
<organism evidence="8">
    <name type="scientific">uncultured marine proteobacterium ANT32C12</name>
    <dbReference type="NCBI Taxonomy" id="248048"/>
    <lineage>
        <taxon>Bacteria</taxon>
        <taxon>Pseudomonadati</taxon>
        <taxon>Pseudomonadota</taxon>
        <taxon>environmental samples</taxon>
    </lineage>
</organism>
<evidence type="ECO:0000256" key="3">
    <source>
        <dbReference type="ARBA" id="ARBA00022896"/>
    </source>
</evidence>
<dbReference type="EMBL" id="AY372453">
    <property type="protein sequence ID" value="AAR05245.1"/>
    <property type="molecule type" value="Genomic_DNA"/>
</dbReference>
<gene>
    <name evidence="8" type="ORF">ANT32C12.31</name>
</gene>
<evidence type="ECO:0000259" key="7">
    <source>
        <dbReference type="PROSITE" id="PS51471"/>
    </source>
</evidence>
<keyword evidence="6" id="KW-0408">Iron</keyword>
<keyword evidence="3" id="KW-0847">Vitamin C</keyword>
<dbReference type="PANTHER" id="PTHR10869:SF246">
    <property type="entry name" value="TRANSMEMBRANE PROLYL 4-HYDROXYLASE"/>
    <property type="match status" value="1"/>
</dbReference>
<comment type="cofactor">
    <cofactor evidence="1">
        <name>L-ascorbate</name>
        <dbReference type="ChEBI" id="CHEBI:38290"/>
    </cofactor>
</comment>
<evidence type="ECO:0000256" key="4">
    <source>
        <dbReference type="ARBA" id="ARBA00022964"/>
    </source>
</evidence>
<dbReference type="PANTHER" id="PTHR10869">
    <property type="entry name" value="PROLYL 4-HYDROXYLASE ALPHA SUBUNIT"/>
    <property type="match status" value="1"/>
</dbReference>
<proteinExistence type="predicted"/>
<accession>Q6UCZ5</accession>
<reference evidence="8" key="1">
    <citation type="journal article" date="2003" name="Proc. Natl. Acad. Sci. U.S.A.">
        <title>Proteorhodopsin genes are distributed among divergent marine bacterial taxa.</title>
        <authorList>
            <person name="De La Torre J.R."/>
            <person name="Christianson L.M."/>
            <person name="Beja O."/>
            <person name="Suzuki M.T."/>
            <person name="Karl D.M."/>
            <person name="Heidelberg J."/>
            <person name="DeLong E.F."/>
        </authorList>
    </citation>
    <scope>NUCLEOTIDE SEQUENCE</scope>
</reference>
<dbReference type="Gene3D" id="2.60.120.620">
    <property type="entry name" value="q2cbj1_9rhob like domain"/>
    <property type="match status" value="1"/>
</dbReference>
<dbReference type="InterPro" id="IPR005123">
    <property type="entry name" value="Oxoglu/Fe-dep_dioxygenase_dom"/>
</dbReference>
<dbReference type="GO" id="GO:0004656">
    <property type="term" value="F:procollagen-proline 4-dioxygenase activity"/>
    <property type="evidence" value="ECO:0007669"/>
    <property type="project" value="TreeGrafter"/>
</dbReference>
<dbReference type="PROSITE" id="PS51471">
    <property type="entry name" value="FE2OG_OXY"/>
    <property type="match status" value="1"/>
</dbReference>
<dbReference type="Pfam" id="PF13640">
    <property type="entry name" value="2OG-FeII_Oxy_3"/>
    <property type="match status" value="1"/>
</dbReference>
<dbReference type="SMART" id="SM00702">
    <property type="entry name" value="P4Hc"/>
    <property type="match status" value="1"/>
</dbReference>
<evidence type="ECO:0000256" key="6">
    <source>
        <dbReference type="ARBA" id="ARBA00023004"/>
    </source>
</evidence>
<keyword evidence="4" id="KW-0223">Dioxygenase</keyword>
<dbReference type="InterPro" id="IPR006620">
    <property type="entry name" value="Pro_4_hyd_alph"/>
</dbReference>